<evidence type="ECO:0008006" key="4">
    <source>
        <dbReference type="Google" id="ProtNLM"/>
    </source>
</evidence>
<dbReference type="EMBL" id="JANPWB010000001">
    <property type="protein sequence ID" value="KAJ1214214.1"/>
    <property type="molecule type" value="Genomic_DNA"/>
</dbReference>
<comment type="caution">
    <text evidence="2">The sequence shown here is derived from an EMBL/GenBank/DDBJ whole genome shotgun (WGS) entry which is preliminary data.</text>
</comment>
<keyword evidence="3" id="KW-1185">Reference proteome</keyword>
<evidence type="ECO:0000313" key="3">
    <source>
        <dbReference type="Proteomes" id="UP001066276"/>
    </source>
</evidence>
<organism evidence="2 3">
    <name type="scientific">Pleurodeles waltl</name>
    <name type="common">Iberian ribbed newt</name>
    <dbReference type="NCBI Taxonomy" id="8319"/>
    <lineage>
        <taxon>Eukaryota</taxon>
        <taxon>Metazoa</taxon>
        <taxon>Chordata</taxon>
        <taxon>Craniata</taxon>
        <taxon>Vertebrata</taxon>
        <taxon>Euteleostomi</taxon>
        <taxon>Amphibia</taxon>
        <taxon>Batrachia</taxon>
        <taxon>Caudata</taxon>
        <taxon>Salamandroidea</taxon>
        <taxon>Salamandridae</taxon>
        <taxon>Pleurodelinae</taxon>
        <taxon>Pleurodeles</taxon>
    </lineage>
</organism>
<dbReference type="AlphaFoldDB" id="A0AAV7WM38"/>
<evidence type="ECO:0000256" key="1">
    <source>
        <dbReference type="SAM" id="MobiDB-lite"/>
    </source>
</evidence>
<accession>A0AAV7WM38</accession>
<feature type="compositionally biased region" description="Basic residues" evidence="1">
    <location>
        <begin position="219"/>
        <end position="228"/>
    </location>
</feature>
<proteinExistence type="predicted"/>
<gene>
    <name evidence="2" type="ORF">NDU88_001839</name>
</gene>
<evidence type="ECO:0000313" key="2">
    <source>
        <dbReference type="EMBL" id="KAJ1214214.1"/>
    </source>
</evidence>
<name>A0AAV7WM38_PLEWA</name>
<reference evidence="2" key="1">
    <citation type="journal article" date="2022" name="bioRxiv">
        <title>Sequencing and chromosome-scale assembly of the giantPleurodeles waltlgenome.</title>
        <authorList>
            <person name="Brown T."/>
            <person name="Elewa A."/>
            <person name="Iarovenko S."/>
            <person name="Subramanian E."/>
            <person name="Araus A.J."/>
            <person name="Petzold A."/>
            <person name="Susuki M."/>
            <person name="Suzuki K.-i.T."/>
            <person name="Hayashi T."/>
            <person name="Toyoda A."/>
            <person name="Oliveira C."/>
            <person name="Osipova E."/>
            <person name="Leigh N.D."/>
            <person name="Simon A."/>
            <person name="Yun M.H."/>
        </authorList>
    </citation>
    <scope>NUCLEOTIDE SEQUENCE</scope>
    <source>
        <strain evidence="2">20211129_DDA</strain>
        <tissue evidence="2">Liver</tissue>
    </source>
</reference>
<dbReference type="Proteomes" id="UP001066276">
    <property type="component" value="Chromosome 1_1"/>
</dbReference>
<feature type="compositionally biased region" description="Basic and acidic residues" evidence="1">
    <location>
        <begin position="177"/>
        <end position="191"/>
    </location>
</feature>
<sequence length="294" mass="30557">MLKSYSVRKAYVCGVRAPHVVNVKSVLKNVQGGFSGHSVLSVELKGKRQEASSTPARCRGARSPHTAGPAPRGCAQARSVIQRGGGVAVTSRPPHPAQAPARTEPVAGGGPGRKSVLSGPPGQIECPGGPSGAWDPTGKRTQSPAPGRGRSVPAGVPDPGPSAPEARPCGGPGPGARDPRTSPRRESHTDGPLRAPSPTEGHARPPHAPRSAGCPTRARAGRGMRRPRAALQGDGSQRRNVVPRASQPQHLMRVSGRSEWIVSMPRRRRSHLGQASRTSGPGHRPRLAPFSLTG</sequence>
<protein>
    <recommendedName>
        <fullName evidence="4">Collagen alpha-1(I) chain-like</fullName>
    </recommendedName>
</protein>
<feature type="region of interest" description="Disordered" evidence="1">
    <location>
        <begin position="47"/>
        <end position="294"/>
    </location>
</feature>